<dbReference type="Pfam" id="PF01261">
    <property type="entry name" value="AP_endonuc_2"/>
    <property type="match status" value="1"/>
</dbReference>
<gene>
    <name evidence="3" type="ORF">KK078_20510</name>
</gene>
<reference evidence="3 4" key="1">
    <citation type="submission" date="2021-05" db="EMBL/GenBank/DDBJ databases">
        <title>A Polyphasic approach of four new species of the genus Ohtaekwangia: Ohtaekwangia histidinii sp. nov., Ohtaekwangia cretensis sp. nov., Ohtaekwangia indiensis sp. nov., Ohtaekwangia reichenbachii sp. nov. from diverse environment.</title>
        <authorList>
            <person name="Octaviana S."/>
        </authorList>
    </citation>
    <scope>NUCLEOTIDE SEQUENCE [LARGE SCALE GENOMIC DNA]</scope>
    <source>
        <strain evidence="3 4">PWU37</strain>
    </source>
</reference>
<dbReference type="GO" id="GO:0016853">
    <property type="term" value="F:isomerase activity"/>
    <property type="evidence" value="ECO:0007669"/>
    <property type="project" value="UniProtKB-KW"/>
</dbReference>
<evidence type="ECO:0000256" key="1">
    <source>
        <dbReference type="SAM" id="SignalP"/>
    </source>
</evidence>
<feature type="domain" description="Xylose isomerase-like TIM barrel" evidence="2">
    <location>
        <begin position="144"/>
        <end position="274"/>
    </location>
</feature>
<dbReference type="EMBL" id="JAHESC010000033">
    <property type="protein sequence ID" value="MBT1688959.1"/>
    <property type="molecule type" value="Genomic_DNA"/>
</dbReference>
<organism evidence="3 4">
    <name type="scientific">Dawidia soli</name>
    <dbReference type="NCBI Taxonomy" id="2782352"/>
    <lineage>
        <taxon>Bacteria</taxon>
        <taxon>Pseudomonadati</taxon>
        <taxon>Bacteroidota</taxon>
        <taxon>Cytophagia</taxon>
        <taxon>Cytophagales</taxon>
        <taxon>Chryseotaleaceae</taxon>
        <taxon>Dawidia</taxon>
    </lineage>
</organism>
<dbReference type="InterPro" id="IPR006311">
    <property type="entry name" value="TAT_signal"/>
</dbReference>
<sequence length="280" mass="30493">MIQSRSSFLKTLGLSAAALGLTPAMAQAATATSLPPADVTLKLGLASYTLRKFNLDDVIRISKRLGLTGVALKDMHMPLKSPIEDVRQMAEKVNASGLRLYGAGVIYMNTEQEVDTTFRYAAAAQLEMIIGVPKHSLLPMVNEKVKTHNIKVAIHNHGPGDEMYSSPADVYARIKDLDKRIGFCIDIGHVVRIGQDPVAFIEKYKDRLYDLHMKDVDKRAADGGAIEIGRGVIPIPAVIQALKKINYQGTVAFEYEKDGDDPVAGLAESIGYVKGIMKLS</sequence>
<dbReference type="PROSITE" id="PS51318">
    <property type="entry name" value="TAT"/>
    <property type="match status" value="1"/>
</dbReference>
<dbReference type="InterPro" id="IPR050312">
    <property type="entry name" value="IolE/XylAMocC-like"/>
</dbReference>
<dbReference type="RefSeq" id="WP_254092185.1">
    <property type="nucleotide sequence ID" value="NZ_JAHESC010000033.1"/>
</dbReference>
<comment type="caution">
    <text evidence="3">The sequence shown here is derived from an EMBL/GenBank/DDBJ whole genome shotgun (WGS) entry which is preliminary data.</text>
</comment>
<feature type="chain" id="PRO_5042920656" evidence="1">
    <location>
        <begin position="29"/>
        <end position="280"/>
    </location>
</feature>
<name>A0AAP2DC04_9BACT</name>
<keyword evidence="1" id="KW-0732">Signal</keyword>
<keyword evidence="3" id="KW-0413">Isomerase</keyword>
<evidence type="ECO:0000313" key="3">
    <source>
        <dbReference type="EMBL" id="MBT1688959.1"/>
    </source>
</evidence>
<dbReference type="Gene3D" id="3.20.20.150">
    <property type="entry name" value="Divalent-metal-dependent TIM barrel enzymes"/>
    <property type="match status" value="1"/>
</dbReference>
<dbReference type="PANTHER" id="PTHR12110">
    <property type="entry name" value="HYDROXYPYRUVATE ISOMERASE"/>
    <property type="match status" value="1"/>
</dbReference>
<evidence type="ECO:0000313" key="4">
    <source>
        <dbReference type="Proteomes" id="UP001319180"/>
    </source>
</evidence>
<dbReference type="InterPro" id="IPR036237">
    <property type="entry name" value="Xyl_isomerase-like_sf"/>
</dbReference>
<evidence type="ECO:0000259" key="2">
    <source>
        <dbReference type="Pfam" id="PF01261"/>
    </source>
</evidence>
<protein>
    <submittedName>
        <fullName evidence="3">Sugar phosphate isomerase/epimerase</fullName>
    </submittedName>
</protein>
<dbReference type="PANTHER" id="PTHR12110:SF41">
    <property type="entry name" value="INOSOSE DEHYDRATASE"/>
    <property type="match status" value="1"/>
</dbReference>
<dbReference type="Proteomes" id="UP001319180">
    <property type="component" value="Unassembled WGS sequence"/>
</dbReference>
<feature type="signal peptide" evidence="1">
    <location>
        <begin position="1"/>
        <end position="28"/>
    </location>
</feature>
<dbReference type="InterPro" id="IPR013022">
    <property type="entry name" value="Xyl_isomerase-like_TIM-brl"/>
</dbReference>
<keyword evidence="4" id="KW-1185">Reference proteome</keyword>
<accession>A0AAP2DC04</accession>
<proteinExistence type="predicted"/>
<dbReference type="AlphaFoldDB" id="A0AAP2DC04"/>
<dbReference type="SUPFAM" id="SSF51658">
    <property type="entry name" value="Xylose isomerase-like"/>
    <property type="match status" value="1"/>
</dbReference>